<evidence type="ECO:0000256" key="1">
    <source>
        <dbReference type="SAM" id="Phobius"/>
    </source>
</evidence>
<evidence type="ECO:0008006" key="4">
    <source>
        <dbReference type="Google" id="ProtNLM"/>
    </source>
</evidence>
<organism evidence="2 3">
    <name type="scientific">Alysiella filiformis DSM 16848</name>
    <dbReference type="NCBI Taxonomy" id="1120981"/>
    <lineage>
        <taxon>Bacteria</taxon>
        <taxon>Pseudomonadati</taxon>
        <taxon>Pseudomonadota</taxon>
        <taxon>Betaproteobacteria</taxon>
        <taxon>Neisseriales</taxon>
        <taxon>Neisseriaceae</taxon>
        <taxon>Alysiella</taxon>
    </lineage>
</organism>
<evidence type="ECO:0000313" key="2">
    <source>
        <dbReference type="EMBL" id="SOD66257.1"/>
    </source>
</evidence>
<dbReference type="AlphaFoldDB" id="A0A286E5S1"/>
<gene>
    <name evidence="2" type="ORF">SAMN02746062_00563</name>
</gene>
<proteinExistence type="predicted"/>
<name>A0A286E5S1_9NEIS</name>
<sequence length="198" mass="22363">MKLAQKFMIGLSCLGLSACMMGGGYMTSRLLHKNSTITFPSFKDTILHEQERALLQDYIGDYQVEKSWGNNVDNIALAQIRFDNNKVSLSVYPKDWTVPRFKMEFTMCIVVTSDDKYIRLKKVKQHLKCNGKTSDGFGTSMEIAKPGAESTGFSPNLEMFTSILVDGRQVPINQFEYALSYQGWHDSPTPLLGLKKIK</sequence>
<feature type="transmembrane region" description="Helical" evidence="1">
    <location>
        <begin position="7"/>
        <end position="26"/>
    </location>
</feature>
<keyword evidence="1" id="KW-0472">Membrane</keyword>
<keyword evidence="1" id="KW-1133">Transmembrane helix</keyword>
<evidence type="ECO:0000313" key="3">
    <source>
        <dbReference type="Proteomes" id="UP000219669"/>
    </source>
</evidence>
<dbReference type="OrthoDB" id="9893029at2"/>
<reference evidence="2 3" key="1">
    <citation type="submission" date="2017-09" db="EMBL/GenBank/DDBJ databases">
        <authorList>
            <person name="Ehlers B."/>
            <person name="Leendertz F.H."/>
        </authorList>
    </citation>
    <scope>NUCLEOTIDE SEQUENCE [LARGE SCALE GENOMIC DNA]</scope>
    <source>
        <strain evidence="2 3">DSM 16848</strain>
    </source>
</reference>
<dbReference type="Proteomes" id="UP000219669">
    <property type="component" value="Unassembled WGS sequence"/>
</dbReference>
<keyword evidence="1" id="KW-0812">Transmembrane</keyword>
<dbReference type="RefSeq" id="WP_097113640.1">
    <property type="nucleotide sequence ID" value="NZ_CP083931.1"/>
</dbReference>
<dbReference type="PROSITE" id="PS51257">
    <property type="entry name" value="PROKAR_LIPOPROTEIN"/>
    <property type="match status" value="1"/>
</dbReference>
<keyword evidence="3" id="KW-1185">Reference proteome</keyword>
<protein>
    <recommendedName>
        <fullName evidence="4">Lipoprotein</fullName>
    </recommendedName>
</protein>
<dbReference type="EMBL" id="OCNF01000003">
    <property type="protein sequence ID" value="SOD66257.1"/>
    <property type="molecule type" value="Genomic_DNA"/>
</dbReference>
<accession>A0A286E5S1</accession>